<dbReference type="EMBL" id="LUCH01015283">
    <property type="protein sequence ID" value="KAF5395310.1"/>
    <property type="molecule type" value="Genomic_DNA"/>
</dbReference>
<comment type="caution">
    <text evidence="3">The sequence shown here is derived from an EMBL/GenBank/DDBJ whole genome shotgun (WGS) entry which is preliminary data.</text>
</comment>
<keyword evidence="4" id="KW-1185">Reference proteome</keyword>
<evidence type="ECO:0000313" key="4">
    <source>
        <dbReference type="Proteomes" id="UP000748531"/>
    </source>
</evidence>
<feature type="non-terminal residue" evidence="3">
    <location>
        <position position="1"/>
    </location>
</feature>
<protein>
    <submittedName>
        <fullName evidence="3">Uncharacterized protein</fullName>
    </submittedName>
</protein>
<dbReference type="AlphaFoldDB" id="A0A8J4SJ66"/>
<sequence length="223" mass="25192">MDAMEKSHEFESSIVSSLFDVRQLVWTELSSVISNIKDQFDRSNKERAGDITRLLDENQSLTEVLSRLQEIVEGKEIEIHGLRRQLQSFYAGRPMCSVCTREIKAPSGKCNFETERYLTDKRSSVRKSCPCHPCINALLEARKRVRSDSTFSSVPLDASVAPSELPKPKPSRWKLTMDSRPSTKRRCVRASVGAVSTNPDTRDCNIQKSNPDDRGNGEKTIVQ</sequence>
<proteinExistence type="predicted"/>
<dbReference type="OrthoDB" id="5801062at2759"/>
<dbReference type="Proteomes" id="UP000748531">
    <property type="component" value="Unassembled WGS sequence"/>
</dbReference>
<feature type="coiled-coil region" evidence="1">
    <location>
        <begin position="51"/>
        <end position="85"/>
    </location>
</feature>
<keyword evidence="1" id="KW-0175">Coiled coil</keyword>
<evidence type="ECO:0000256" key="2">
    <source>
        <dbReference type="SAM" id="MobiDB-lite"/>
    </source>
</evidence>
<name>A0A8J4SJ66_9TREM</name>
<reference evidence="3" key="1">
    <citation type="submission" date="2019-05" db="EMBL/GenBank/DDBJ databases">
        <title>Annotation for the trematode Paragonimus heterotremus.</title>
        <authorList>
            <person name="Choi Y.-J."/>
        </authorList>
    </citation>
    <scope>NUCLEOTIDE SEQUENCE</scope>
    <source>
        <strain evidence="3">LC</strain>
    </source>
</reference>
<gene>
    <name evidence="3" type="ORF">PHET_12408</name>
</gene>
<feature type="compositionally biased region" description="Basic and acidic residues" evidence="2">
    <location>
        <begin position="200"/>
        <end position="217"/>
    </location>
</feature>
<feature type="region of interest" description="Disordered" evidence="2">
    <location>
        <begin position="151"/>
        <end position="223"/>
    </location>
</feature>
<accession>A0A8J4SJ66</accession>
<evidence type="ECO:0000256" key="1">
    <source>
        <dbReference type="SAM" id="Coils"/>
    </source>
</evidence>
<organism evidence="3 4">
    <name type="scientific">Paragonimus heterotremus</name>
    <dbReference type="NCBI Taxonomy" id="100268"/>
    <lineage>
        <taxon>Eukaryota</taxon>
        <taxon>Metazoa</taxon>
        <taxon>Spiralia</taxon>
        <taxon>Lophotrochozoa</taxon>
        <taxon>Platyhelminthes</taxon>
        <taxon>Trematoda</taxon>
        <taxon>Digenea</taxon>
        <taxon>Plagiorchiida</taxon>
        <taxon>Troglotremata</taxon>
        <taxon>Troglotrematidae</taxon>
        <taxon>Paragonimus</taxon>
    </lineage>
</organism>
<evidence type="ECO:0000313" key="3">
    <source>
        <dbReference type="EMBL" id="KAF5395310.1"/>
    </source>
</evidence>